<dbReference type="PANTHER" id="PTHR21666:SF270">
    <property type="entry name" value="MUREIN HYDROLASE ACTIVATOR ENVC"/>
    <property type="match status" value="1"/>
</dbReference>
<accession>A0A9X2IG63</accession>
<reference evidence="3" key="1">
    <citation type="submission" date="2022-05" db="EMBL/GenBank/DDBJ databases">
        <authorList>
            <person name="Tuo L."/>
        </authorList>
    </citation>
    <scope>NUCLEOTIDE SEQUENCE</scope>
    <source>
        <strain evidence="3">BSK12Z-4</strain>
    </source>
</reference>
<dbReference type="EMBL" id="JAMOIL010000016">
    <property type="protein sequence ID" value="MCM0621234.1"/>
    <property type="molecule type" value="Genomic_DNA"/>
</dbReference>
<feature type="region of interest" description="Disordered" evidence="1">
    <location>
        <begin position="1"/>
        <end position="26"/>
    </location>
</feature>
<evidence type="ECO:0000256" key="1">
    <source>
        <dbReference type="SAM" id="MobiDB-lite"/>
    </source>
</evidence>
<evidence type="ECO:0000259" key="2">
    <source>
        <dbReference type="Pfam" id="PF01551"/>
    </source>
</evidence>
<dbReference type="RefSeq" id="WP_250827703.1">
    <property type="nucleotide sequence ID" value="NZ_JAMOIL010000016.1"/>
</dbReference>
<evidence type="ECO:0000313" key="4">
    <source>
        <dbReference type="Proteomes" id="UP001139485"/>
    </source>
</evidence>
<dbReference type="InterPro" id="IPR011055">
    <property type="entry name" value="Dup_hybrid_motif"/>
</dbReference>
<dbReference type="Proteomes" id="UP001139485">
    <property type="component" value="Unassembled WGS sequence"/>
</dbReference>
<dbReference type="Gene3D" id="2.70.70.10">
    <property type="entry name" value="Glucose Permease (Domain IIA)"/>
    <property type="match status" value="1"/>
</dbReference>
<dbReference type="PANTHER" id="PTHR21666">
    <property type="entry name" value="PEPTIDASE-RELATED"/>
    <property type="match status" value="1"/>
</dbReference>
<dbReference type="InterPro" id="IPR050570">
    <property type="entry name" value="Cell_wall_metabolism_enzyme"/>
</dbReference>
<organism evidence="3 4">
    <name type="scientific">Nocardioides bruguierae</name>
    <dbReference type="NCBI Taxonomy" id="2945102"/>
    <lineage>
        <taxon>Bacteria</taxon>
        <taxon>Bacillati</taxon>
        <taxon>Actinomycetota</taxon>
        <taxon>Actinomycetes</taxon>
        <taxon>Propionibacteriales</taxon>
        <taxon>Nocardioidaceae</taxon>
        <taxon>Nocardioides</taxon>
    </lineage>
</organism>
<keyword evidence="4" id="KW-1185">Reference proteome</keyword>
<dbReference type="Pfam" id="PF01551">
    <property type="entry name" value="Peptidase_M23"/>
    <property type="match status" value="1"/>
</dbReference>
<dbReference type="GO" id="GO:0004222">
    <property type="term" value="F:metalloendopeptidase activity"/>
    <property type="evidence" value="ECO:0007669"/>
    <property type="project" value="TreeGrafter"/>
</dbReference>
<protein>
    <submittedName>
        <fullName evidence="3">M23 family metallopeptidase</fullName>
    </submittedName>
</protein>
<dbReference type="SUPFAM" id="SSF51261">
    <property type="entry name" value="Duplicated hybrid motif"/>
    <property type="match status" value="1"/>
</dbReference>
<proteinExistence type="predicted"/>
<sequence length="376" mass="38710">MAPAPQEAARSYVGRRRMVQDTPATSPAALPVVRSEVALLEVDAATVPATAPTTQEIAAIVDGPAPATSVDTGTGTSSLDTGVIAAVLADLEPRDHSTSFAAEETEVLPLLRAAEPGRRRAARGRKPRTRLPGVPLVAGLATLAVTVGGVVWSGQSDVVPDTSAPDSVTALVGNTGTVVGNDRDVVSRSTDRAATSLGEAVGLTDADADATTDEDSEAVTEAAAERAEALQSIDDQASERSEDLANMWILPVSGYRLTARFGEYGLWASYHTGLDFAADAGTPIYAVASGTVTFAGYDGAYGYKTVVTLEDGTEIWYAHQTTQYVTVGQVVTAGDTIGTIGSTGNVTGPHLHLEVRPGGGDPVDPYAALVEHGITP</sequence>
<gene>
    <name evidence="3" type="ORF">M8330_13140</name>
</gene>
<feature type="domain" description="M23ase beta-sheet core" evidence="2">
    <location>
        <begin position="270"/>
        <end position="365"/>
    </location>
</feature>
<evidence type="ECO:0000313" key="3">
    <source>
        <dbReference type="EMBL" id="MCM0621234.1"/>
    </source>
</evidence>
<dbReference type="AlphaFoldDB" id="A0A9X2IG63"/>
<dbReference type="CDD" id="cd12797">
    <property type="entry name" value="M23_peptidase"/>
    <property type="match status" value="1"/>
</dbReference>
<name>A0A9X2IG63_9ACTN</name>
<dbReference type="InterPro" id="IPR016047">
    <property type="entry name" value="M23ase_b-sheet_dom"/>
</dbReference>
<comment type="caution">
    <text evidence="3">The sequence shown here is derived from an EMBL/GenBank/DDBJ whole genome shotgun (WGS) entry which is preliminary data.</text>
</comment>